<proteinExistence type="predicted"/>
<accession>A0AAD7SH57</accession>
<evidence type="ECO:0000313" key="1">
    <source>
        <dbReference type="EMBL" id="KAJ8402422.1"/>
    </source>
</evidence>
<dbReference type="AlphaFoldDB" id="A0AAD7SH57"/>
<protein>
    <submittedName>
        <fullName evidence="1">Uncharacterized protein</fullName>
    </submittedName>
</protein>
<dbReference type="Proteomes" id="UP001221898">
    <property type="component" value="Unassembled WGS sequence"/>
</dbReference>
<organism evidence="1 2">
    <name type="scientific">Aldrovandia affinis</name>
    <dbReference type="NCBI Taxonomy" id="143900"/>
    <lineage>
        <taxon>Eukaryota</taxon>
        <taxon>Metazoa</taxon>
        <taxon>Chordata</taxon>
        <taxon>Craniata</taxon>
        <taxon>Vertebrata</taxon>
        <taxon>Euteleostomi</taxon>
        <taxon>Actinopterygii</taxon>
        <taxon>Neopterygii</taxon>
        <taxon>Teleostei</taxon>
        <taxon>Notacanthiformes</taxon>
        <taxon>Halosauridae</taxon>
        <taxon>Aldrovandia</taxon>
    </lineage>
</organism>
<evidence type="ECO:0000313" key="2">
    <source>
        <dbReference type="Proteomes" id="UP001221898"/>
    </source>
</evidence>
<dbReference type="EMBL" id="JAINUG010000064">
    <property type="protein sequence ID" value="KAJ8402422.1"/>
    <property type="molecule type" value="Genomic_DNA"/>
</dbReference>
<gene>
    <name evidence="1" type="ORF">AAFF_G00369110</name>
</gene>
<name>A0AAD7SH57_9TELE</name>
<sequence length="197" mass="21337">MIELEITVHQTQGYPWGHSPTQPLKSDLRKPFQQKAHLQKLRRGPAGGPGFGEANVALPRGAGQNGRRAQASAILSHDKGGQEGLGCLWEETCLPPCPKSDLPEPFSGFQHYLHQQLLRSPSVYRAAEDLELPDRVAVHHFHGPALDPVLQVPLSASHLTPHSPLPERTVKLADSHAGSLPKITMTCPTPSPKPPVG</sequence>
<keyword evidence="2" id="KW-1185">Reference proteome</keyword>
<reference evidence="1" key="1">
    <citation type="journal article" date="2023" name="Science">
        <title>Genome structures resolve the early diversification of teleost fishes.</title>
        <authorList>
            <person name="Parey E."/>
            <person name="Louis A."/>
            <person name="Montfort J."/>
            <person name="Bouchez O."/>
            <person name="Roques C."/>
            <person name="Iampietro C."/>
            <person name="Lluch J."/>
            <person name="Castinel A."/>
            <person name="Donnadieu C."/>
            <person name="Desvignes T."/>
            <person name="Floi Bucao C."/>
            <person name="Jouanno E."/>
            <person name="Wen M."/>
            <person name="Mejri S."/>
            <person name="Dirks R."/>
            <person name="Jansen H."/>
            <person name="Henkel C."/>
            <person name="Chen W.J."/>
            <person name="Zahm M."/>
            <person name="Cabau C."/>
            <person name="Klopp C."/>
            <person name="Thompson A.W."/>
            <person name="Robinson-Rechavi M."/>
            <person name="Braasch I."/>
            <person name="Lecointre G."/>
            <person name="Bobe J."/>
            <person name="Postlethwait J.H."/>
            <person name="Berthelot C."/>
            <person name="Roest Crollius H."/>
            <person name="Guiguen Y."/>
        </authorList>
    </citation>
    <scope>NUCLEOTIDE SEQUENCE</scope>
    <source>
        <strain evidence="1">NC1722</strain>
    </source>
</reference>
<comment type="caution">
    <text evidence="1">The sequence shown here is derived from an EMBL/GenBank/DDBJ whole genome shotgun (WGS) entry which is preliminary data.</text>
</comment>